<reference evidence="9 10" key="1">
    <citation type="journal article" date="2019" name="Nat. Ecol. Evol.">
        <title>Megaphylogeny resolves global patterns of mushroom evolution.</title>
        <authorList>
            <person name="Varga T."/>
            <person name="Krizsan K."/>
            <person name="Foldi C."/>
            <person name="Dima B."/>
            <person name="Sanchez-Garcia M."/>
            <person name="Sanchez-Ramirez S."/>
            <person name="Szollosi G.J."/>
            <person name="Szarkandi J.G."/>
            <person name="Papp V."/>
            <person name="Albert L."/>
            <person name="Andreopoulos W."/>
            <person name="Angelini C."/>
            <person name="Antonin V."/>
            <person name="Barry K.W."/>
            <person name="Bougher N.L."/>
            <person name="Buchanan P."/>
            <person name="Buyck B."/>
            <person name="Bense V."/>
            <person name="Catcheside P."/>
            <person name="Chovatia M."/>
            <person name="Cooper J."/>
            <person name="Damon W."/>
            <person name="Desjardin D."/>
            <person name="Finy P."/>
            <person name="Geml J."/>
            <person name="Haridas S."/>
            <person name="Hughes K."/>
            <person name="Justo A."/>
            <person name="Karasinski D."/>
            <person name="Kautmanova I."/>
            <person name="Kiss B."/>
            <person name="Kocsube S."/>
            <person name="Kotiranta H."/>
            <person name="LaButti K.M."/>
            <person name="Lechner B.E."/>
            <person name="Liimatainen K."/>
            <person name="Lipzen A."/>
            <person name="Lukacs Z."/>
            <person name="Mihaltcheva S."/>
            <person name="Morgado L.N."/>
            <person name="Niskanen T."/>
            <person name="Noordeloos M.E."/>
            <person name="Ohm R.A."/>
            <person name="Ortiz-Santana B."/>
            <person name="Ovrebo C."/>
            <person name="Racz N."/>
            <person name="Riley R."/>
            <person name="Savchenko A."/>
            <person name="Shiryaev A."/>
            <person name="Soop K."/>
            <person name="Spirin V."/>
            <person name="Szebenyi C."/>
            <person name="Tomsovsky M."/>
            <person name="Tulloss R.E."/>
            <person name="Uehling J."/>
            <person name="Grigoriev I.V."/>
            <person name="Vagvolgyi C."/>
            <person name="Papp T."/>
            <person name="Martin F.M."/>
            <person name="Miettinen O."/>
            <person name="Hibbett D.S."/>
            <person name="Nagy L.G."/>
        </authorList>
    </citation>
    <scope>NUCLEOTIDE SEQUENCE [LARGE SCALE GENOMIC DNA]</scope>
    <source>
        <strain evidence="9 10">FP101781</strain>
    </source>
</reference>
<dbReference type="Pfam" id="PF00959">
    <property type="entry name" value="Phage_lysozyme"/>
    <property type="match status" value="1"/>
</dbReference>
<evidence type="ECO:0000256" key="4">
    <source>
        <dbReference type="ARBA" id="ARBA00022801"/>
    </source>
</evidence>
<evidence type="ECO:0000256" key="1">
    <source>
        <dbReference type="ARBA" id="ARBA00000632"/>
    </source>
</evidence>
<dbReference type="PANTHER" id="PTHR38107">
    <property type="match status" value="1"/>
</dbReference>
<keyword evidence="2" id="KW-0929">Antimicrobial</keyword>
<comment type="caution">
    <text evidence="9">The sequence shown here is derived from an EMBL/GenBank/DDBJ whole genome shotgun (WGS) entry which is preliminary data.</text>
</comment>
<dbReference type="InterPro" id="IPR023347">
    <property type="entry name" value="Lysozyme_dom_sf"/>
</dbReference>
<dbReference type="InterPro" id="IPR023346">
    <property type="entry name" value="Lysozyme-like_dom_sf"/>
</dbReference>
<feature type="region of interest" description="Disordered" evidence="7">
    <location>
        <begin position="252"/>
        <end position="319"/>
    </location>
</feature>
<dbReference type="SUPFAM" id="SSF53955">
    <property type="entry name" value="Lysozyme-like"/>
    <property type="match status" value="1"/>
</dbReference>
<protein>
    <submittedName>
        <fullName evidence="9">Lysozyme-like protein</fullName>
    </submittedName>
</protein>
<dbReference type="GO" id="GO:0009253">
    <property type="term" value="P:peptidoglycan catabolic process"/>
    <property type="evidence" value="ECO:0007669"/>
    <property type="project" value="InterPro"/>
</dbReference>
<dbReference type="InterPro" id="IPR033907">
    <property type="entry name" value="Endolysin_autolysin"/>
</dbReference>
<keyword evidence="4" id="KW-0378">Hydrolase</keyword>
<feature type="compositionally biased region" description="Low complexity" evidence="7">
    <location>
        <begin position="300"/>
        <end position="312"/>
    </location>
</feature>
<dbReference type="InterPro" id="IPR002196">
    <property type="entry name" value="Glyco_hydro_24"/>
</dbReference>
<evidence type="ECO:0000256" key="3">
    <source>
        <dbReference type="ARBA" id="ARBA00022638"/>
    </source>
</evidence>
<dbReference type="InterPro" id="IPR034690">
    <property type="entry name" value="Endolysin_T4_type"/>
</dbReference>
<dbReference type="GO" id="GO:0016998">
    <property type="term" value="P:cell wall macromolecule catabolic process"/>
    <property type="evidence" value="ECO:0007669"/>
    <property type="project" value="InterPro"/>
</dbReference>
<gene>
    <name evidence="9" type="ORF">FA13DRAFT_1799625</name>
</gene>
<keyword evidence="6" id="KW-0326">Glycosidase</keyword>
<keyword evidence="3" id="KW-0081">Bacteriolytic enzyme</keyword>
<name>A0A4Y7SIE0_COPMI</name>
<feature type="compositionally biased region" description="Low complexity" evidence="7">
    <location>
        <begin position="252"/>
        <end position="267"/>
    </location>
</feature>
<feature type="signal peptide" evidence="8">
    <location>
        <begin position="1"/>
        <end position="16"/>
    </location>
</feature>
<evidence type="ECO:0000256" key="7">
    <source>
        <dbReference type="SAM" id="MobiDB-lite"/>
    </source>
</evidence>
<dbReference type="OrthoDB" id="5358886at2759"/>
<dbReference type="HAMAP" id="MF_04110">
    <property type="entry name" value="ENDOLYSIN_T4"/>
    <property type="match status" value="1"/>
</dbReference>
<evidence type="ECO:0000256" key="8">
    <source>
        <dbReference type="SAM" id="SignalP"/>
    </source>
</evidence>
<sequence length="481" mass="47944">MRPHAIVLVAVIAAQASPIVLPHHNQSPSIRIDRRGFFDSIGSAIGGLFGGGGGGSGGNSSLGKIGSAIGGLFGGSKSSDVGGKIGSVIGSVLDKDKSTGEKIGSVVGAVLGDSKAGGVVKKIGDVAGAVLDKDKSLGEKIGAVAGTVLGDSKEAGTIKKVGEVVGTVLDKGKSKGDKIGEIAGEIFGEGSKIDKIGDAVGAILNKDGTAVTKIGEAVGAVLDKDGGKIGKGVGAVLGGGAAAGGAAAAADGAKAPVPAPAPTVTSAPAPPPVIDAISLPQNPEAKSTPAPSSSAPPAPTTSAAPAPTQPTTGQTCSANAPTLNDAAVNLIRSFEGFVASPEPDPIGLPTVGFGHKCIRRGCSEVPFSFPLSEFTASQLLQNDAKKFTSCLSRLISKNVKLNDNQFGALTSWAFNVGCGTVQRSTLLRRLNMGEEPNAVAARELPRFNRAGGRVLRGLTRRRNAEVKLFQTPSAAVAHPTC</sequence>
<dbReference type="Proteomes" id="UP000298030">
    <property type="component" value="Unassembled WGS sequence"/>
</dbReference>
<comment type="catalytic activity">
    <reaction evidence="1">
        <text>Hydrolysis of (1-&gt;4)-beta-linkages between N-acetylmuramic acid and N-acetyl-D-glucosamine residues in a peptidoglycan and between N-acetyl-D-glucosamine residues in chitodextrins.</text>
        <dbReference type="EC" id="3.2.1.17"/>
    </reaction>
</comment>
<dbReference type="EMBL" id="QPFP01000105">
    <property type="protein sequence ID" value="TEB21660.1"/>
    <property type="molecule type" value="Genomic_DNA"/>
</dbReference>
<dbReference type="GO" id="GO:0042742">
    <property type="term" value="P:defense response to bacterium"/>
    <property type="evidence" value="ECO:0007669"/>
    <property type="project" value="UniProtKB-KW"/>
</dbReference>
<accession>A0A4Y7SIE0</accession>
<dbReference type="InterPro" id="IPR051018">
    <property type="entry name" value="Bacteriophage_GH24"/>
</dbReference>
<dbReference type="PANTHER" id="PTHR38107:SF3">
    <property type="entry name" value="LYSOZYME RRRD-RELATED"/>
    <property type="match status" value="1"/>
</dbReference>
<keyword evidence="10" id="KW-1185">Reference proteome</keyword>
<dbReference type="STRING" id="71717.A0A4Y7SIE0"/>
<feature type="chain" id="PRO_5021245495" evidence="8">
    <location>
        <begin position="17"/>
        <end position="481"/>
    </location>
</feature>
<organism evidence="9 10">
    <name type="scientific">Coprinellus micaceus</name>
    <name type="common">Glistening ink-cap mushroom</name>
    <name type="synonym">Coprinus micaceus</name>
    <dbReference type="NCBI Taxonomy" id="71717"/>
    <lineage>
        <taxon>Eukaryota</taxon>
        <taxon>Fungi</taxon>
        <taxon>Dikarya</taxon>
        <taxon>Basidiomycota</taxon>
        <taxon>Agaricomycotina</taxon>
        <taxon>Agaricomycetes</taxon>
        <taxon>Agaricomycetidae</taxon>
        <taxon>Agaricales</taxon>
        <taxon>Agaricineae</taxon>
        <taxon>Psathyrellaceae</taxon>
        <taxon>Coprinellus</taxon>
    </lineage>
</organism>
<evidence type="ECO:0000256" key="2">
    <source>
        <dbReference type="ARBA" id="ARBA00022529"/>
    </source>
</evidence>
<keyword evidence="5" id="KW-1035">Host cytoplasm</keyword>
<proteinExistence type="inferred from homology"/>
<dbReference type="GO" id="GO:0031640">
    <property type="term" value="P:killing of cells of another organism"/>
    <property type="evidence" value="ECO:0007669"/>
    <property type="project" value="UniProtKB-KW"/>
</dbReference>
<dbReference type="GO" id="GO:0003796">
    <property type="term" value="F:lysozyme activity"/>
    <property type="evidence" value="ECO:0007669"/>
    <property type="project" value="UniProtKB-EC"/>
</dbReference>
<dbReference type="AlphaFoldDB" id="A0A4Y7SIE0"/>
<evidence type="ECO:0000313" key="9">
    <source>
        <dbReference type="EMBL" id="TEB21660.1"/>
    </source>
</evidence>
<evidence type="ECO:0000256" key="5">
    <source>
        <dbReference type="ARBA" id="ARBA00023200"/>
    </source>
</evidence>
<dbReference type="Gene3D" id="1.10.530.40">
    <property type="match status" value="1"/>
</dbReference>
<keyword evidence="8" id="KW-0732">Signal</keyword>
<evidence type="ECO:0000256" key="6">
    <source>
        <dbReference type="ARBA" id="ARBA00023295"/>
    </source>
</evidence>
<dbReference type="CDD" id="cd00737">
    <property type="entry name" value="lyz_endolysin_autolysin"/>
    <property type="match status" value="1"/>
</dbReference>
<evidence type="ECO:0000313" key="10">
    <source>
        <dbReference type="Proteomes" id="UP000298030"/>
    </source>
</evidence>